<gene>
    <name evidence="1" type="ORF">ECRASSUSDP1_LOCUS3163</name>
</gene>
<evidence type="ECO:0000313" key="1">
    <source>
        <dbReference type="EMBL" id="CAI2361850.1"/>
    </source>
</evidence>
<dbReference type="Proteomes" id="UP001295684">
    <property type="component" value="Unassembled WGS sequence"/>
</dbReference>
<dbReference type="AlphaFoldDB" id="A0AAD1U5Q7"/>
<comment type="caution">
    <text evidence="1">The sequence shown here is derived from an EMBL/GenBank/DDBJ whole genome shotgun (WGS) entry which is preliminary data.</text>
</comment>
<dbReference type="EMBL" id="CAMPGE010003027">
    <property type="protein sequence ID" value="CAI2361850.1"/>
    <property type="molecule type" value="Genomic_DNA"/>
</dbReference>
<keyword evidence="2" id="KW-1185">Reference proteome</keyword>
<name>A0AAD1U5Q7_EUPCR</name>
<reference evidence="1" key="1">
    <citation type="submission" date="2023-07" db="EMBL/GenBank/DDBJ databases">
        <authorList>
            <consortium name="AG Swart"/>
            <person name="Singh M."/>
            <person name="Singh A."/>
            <person name="Seah K."/>
            <person name="Emmerich C."/>
        </authorList>
    </citation>
    <scope>NUCLEOTIDE SEQUENCE</scope>
    <source>
        <strain evidence="1">DP1</strain>
    </source>
</reference>
<protein>
    <submittedName>
        <fullName evidence="1">Uncharacterized protein</fullName>
    </submittedName>
</protein>
<sequence length="97" mass="11208">MPHVLLHIQGLICECNTRQVNFPSFWHKSGSRTLQLLKAAEFTKRKANIHSFMGLGWESYFSHESITQNWLTNDFNFPDIYCSLKSEYPGEEGKLGV</sequence>
<evidence type="ECO:0000313" key="2">
    <source>
        <dbReference type="Proteomes" id="UP001295684"/>
    </source>
</evidence>
<organism evidence="1 2">
    <name type="scientific">Euplotes crassus</name>
    <dbReference type="NCBI Taxonomy" id="5936"/>
    <lineage>
        <taxon>Eukaryota</taxon>
        <taxon>Sar</taxon>
        <taxon>Alveolata</taxon>
        <taxon>Ciliophora</taxon>
        <taxon>Intramacronucleata</taxon>
        <taxon>Spirotrichea</taxon>
        <taxon>Hypotrichia</taxon>
        <taxon>Euplotida</taxon>
        <taxon>Euplotidae</taxon>
        <taxon>Moneuplotes</taxon>
    </lineage>
</organism>
<proteinExistence type="predicted"/>
<accession>A0AAD1U5Q7</accession>